<dbReference type="Proteomes" id="UP000492820">
    <property type="component" value="Unassembled WGS sequence"/>
</dbReference>
<dbReference type="InterPro" id="IPR003891">
    <property type="entry name" value="Initiation_fac_eIF4g_MI"/>
</dbReference>
<dbReference type="EMBL" id="LK028582">
    <property type="protein sequence ID" value="CDS20933.1"/>
    <property type="molecule type" value="Genomic_DNA"/>
</dbReference>
<feature type="compositionally biased region" description="Basic and acidic residues" evidence="6">
    <location>
        <begin position="953"/>
        <end position="963"/>
    </location>
</feature>
<dbReference type="OrthoDB" id="1924287at2759"/>
<reference evidence="10" key="3">
    <citation type="submission" date="2020-10" db="UniProtKB">
        <authorList>
            <consortium name="WormBaseParasite"/>
        </authorList>
    </citation>
    <scope>IDENTIFICATION</scope>
</reference>
<evidence type="ECO:0000313" key="9">
    <source>
        <dbReference type="Proteomes" id="UP000492820"/>
    </source>
</evidence>
<dbReference type="PROSITE" id="PS51366">
    <property type="entry name" value="MI"/>
    <property type="match status" value="1"/>
</dbReference>
<proteinExistence type="inferred from homology"/>
<feature type="region of interest" description="Disordered" evidence="6">
    <location>
        <begin position="1"/>
        <end position="113"/>
    </location>
</feature>
<comment type="subcellular location">
    <subcellularLocation>
        <location evidence="1">Nucleus speckle</location>
    </subcellularLocation>
</comment>
<dbReference type="SMART" id="SM00544">
    <property type="entry name" value="MA3"/>
    <property type="match status" value="1"/>
</dbReference>
<dbReference type="SMART" id="SM00543">
    <property type="entry name" value="MIF4G"/>
    <property type="match status" value="1"/>
</dbReference>
<keyword evidence="4" id="KW-0508">mRNA splicing</keyword>
<reference evidence="8" key="2">
    <citation type="submission" date="2014-06" db="EMBL/GenBank/DDBJ databases">
        <authorList>
            <person name="Aslett M."/>
        </authorList>
    </citation>
    <scope>NUCLEOTIDE SEQUENCE</scope>
</reference>
<feature type="compositionally biased region" description="Basic and acidic residues" evidence="6">
    <location>
        <begin position="1"/>
        <end position="11"/>
    </location>
</feature>
<evidence type="ECO:0000256" key="3">
    <source>
        <dbReference type="ARBA" id="ARBA00022664"/>
    </source>
</evidence>
<dbReference type="SUPFAM" id="SSF48371">
    <property type="entry name" value="ARM repeat"/>
    <property type="match status" value="1"/>
</dbReference>
<dbReference type="GO" id="GO:0000398">
    <property type="term" value="P:mRNA splicing, via spliceosome"/>
    <property type="evidence" value="ECO:0007669"/>
    <property type="project" value="TreeGrafter"/>
</dbReference>
<evidence type="ECO:0000313" key="8">
    <source>
        <dbReference type="EMBL" id="CDS20933.1"/>
    </source>
</evidence>
<evidence type="ECO:0000256" key="5">
    <source>
        <dbReference type="ARBA" id="ARBA00023242"/>
    </source>
</evidence>
<evidence type="ECO:0000256" key="2">
    <source>
        <dbReference type="ARBA" id="ARBA00006856"/>
    </source>
</evidence>
<evidence type="ECO:0000256" key="4">
    <source>
        <dbReference type="ARBA" id="ARBA00023187"/>
    </source>
</evidence>
<organism evidence="8">
    <name type="scientific">Echinococcus granulosus</name>
    <name type="common">Hydatid tapeworm</name>
    <dbReference type="NCBI Taxonomy" id="6210"/>
    <lineage>
        <taxon>Eukaryota</taxon>
        <taxon>Metazoa</taxon>
        <taxon>Spiralia</taxon>
        <taxon>Lophotrochozoa</taxon>
        <taxon>Platyhelminthes</taxon>
        <taxon>Cestoda</taxon>
        <taxon>Eucestoda</taxon>
        <taxon>Cyclophyllidea</taxon>
        <taxon>Taeniidae</taxon>
        <taxon>Echinococcus</taxon>
        <taxon>Echinococcus granulosus group</taxon>
    </lineage>
</organism>
<feature type="compositionally biased region" description="Low complexity" evidence="6">
    <location>
        <begin position="695"/>
        <end position="726"/>
    </location>
</feature>
<name>A0A068WLE3_ECHGR</name>
<gene>
    <name evidence="10" type="primary">EGR_03927</name>
    <name evidence="8" type="ORF">EgrG_000529100</name>
</gene>
<feature type="compositionally biased region" description="Polar residues" evidence="6">
    <location>
        <begin position="990"/>
        <end position="1000"/>
    </location>
</feature>
<feature type="compositionally biased region" description="Basic and acidic residues" evidence="6">
    <location>
        <begin position="813"/>
        <end position="828"/>
    </location>
</feature>
<evidence type="ECO:0000313" key="10">
    <source>
        <dbReference type="WBParaSite" id="EgrG_000529100"/>
    </source>
</evidence>
<dbReference type="PANTHER" id="PTHR18034">
    <property type="entry name" value="CELL CYCLE CONTROL PROTEIN CWF22-RELATED"/>
    <property type="match status" value="1"/>
</dbReference>
<feature type="region of interest" description="Disordered" evidence="6">
    <location>
        <begin position="412"/>
        <end position="446"/>
    </location>
</feature>
<feature type="region of interest" description="Disordered" evidence="6">
    <location>
        <begin position="695"/>
        <end position="1014"/>
    </location>
</feature>
<dbReference type="InterPro" id="IPR016024">
    <property type="entry name" value="ARM-type_fold"/>
</dbReference>
<accession>A0A068WLE3</accession>
<feature type="compositionally biased region" description="Basic residues" evidence="6">
    <location>
        <begin position="736"/>
        <end position="760"/>
    </location>
</feature>
<feature type="compositionally biased region" description="Polar residues" evidence="6">
    <location>
        <begin position="12"/>
        <end position="23"/>
    </location>
</feature>
<dbReference type="GO" id="GO:0016607">
    <property type="term" value="C:nuclear speck"/>
    <property type="evidence" value="ECO:0007669"/>
    <property type="project" value="UniProtKB-SubCell"/>
</dbReference>
<dbReference type="FunFam" id="1.25.40.180:FF:000004">
    <property type="entry name" value="pre-mRNA-splicing factor CWC22 homolog"/>
    <property type="match status" value="1"/>
</dbReference>
<feature type="domain" description="MI" evidence="7">
    <location>
        <begin position="456"/>
        <end position="595"/>
    </location>
</feature>
<feature type="compositionally biased region" description="Acidic residues" evidence="6">
    <location>
        <begin position="413"/>
        <end position="434"/>
    </location>
</feature>
<dbReference type="Pfam" id="PF02847">
    <property type="entry name" value="MA3"/>
    <property type="match status" value="1"/>
</dbReference>
<keyword evidence="5" id="KW-0539">Nucleus</keyword>
<sequence>MSSDEAVREDTSLTSPLNDSSNRGKLAFSPLSLSSARRHTRSTNEESTSRRRRRHSSSSRSMSPIVTKRFRNVRRGNGTLVSKEYAKRSQQSSSRSVSPLKTPEDTEKSAVNDEMLKDKMAASYRDINIFGKTGGAYIPPARLRQMQAKITDKSSEAYQRIAWEALKKSIHGLINKVNISNIAQVVRQLLSENIVRGRGLLVKSLITSQMASPTFTHIFAALIAVVNTKLPQVGELLLKRLITEFRKAFRRNQKDRCLTTARFLAHLVNQKVADELIVLELLTLLLEQTTDDSVEVSVALLKECGAFLSRAAPKGLAGIFDHLRRILNESQCDKRIAYMIEVLFQIRRDGWRDHPTVLPELDLIEEDDQITHTLSLLDQVDPEDGLNIYRFDPDYEANEKKYAVIRASFLGDNNDEDVSSGSESNDEEGEEENDVQGPGEQEGGMIIDQTETNLVHLRRTIYLMLQSSISADEGAHRLLQLKIKPGEEYEVASMVLDCCAQTRSYETRYGSLAQRLCRVMLFSSDKPKPGEQKTGSEMSSEPPRTYVAQFEKIFGEQYATIHRLETAKLKNVAMFFAHLLFTDSISWGVLECVKLNERDTSSSGRIFLKYLFQELCSFMGLAKLQVRLRDETLQPFFAHLLPRDNPKDTRFAINFLTTIGLGGLTVDLREHLQSTRAVGEKVKLAEAAEELYSSSSCSSSSDSSSSSCDSSDSSSSSSPSSSSSSSESDESEDKKLRKKVEKVKRKVERREPKGHHHRTASPKSRDRSSRRDETTGSDRDDVAAKKSGGDRKKSLKDHAERRRGSLSPQVLPHRRDSLHPPEAGEKRGGRCNRNTSPPIDHYRLSRHDNSPLKALEEKDTLPRYQRRESSPNVDKRRRYNSPSPASKYRHPSPPSPPLLHPNDNSPPGCRNANRPLSPSPRRSRFVSPPPSRRQREDDSGEERRRQRQRRKEGRPEKEGEERRLRRRRSGEGQNRSVSRTRGERMLRNVSPPSSVHNRSPFQGREERQSPIPFC</sequence>
<evidence type="ECO:0000256" key="6">
    <source>
        <dbReference type="SAM" id="MobiDB-lite"/>
    </source>
</evidence>
<evidence type="ECO:0000256" key="1">
    <source>
        <dbReference type="ARBA" id="ARBA00004324"/>
    </source>
</evidence>
<dbReference type="GO" id="GO:0003723">
    <property type="term" value="F:RNA binding"/>
    <property type="evidence" value="ECO:0007669"/>
    <property type="project" value="InterPro"/>
</dbReference>
<feature type="compositionally biased region" description="Basic and acidic residues" evidence="6">
    <location>
        <begin position="933"/>
        <end position="944"/>
    </location>
</feature>
<evidence type="ECO:0000259" key="7">
    <source>
        <dbReference type="PROSITE" id="PS51366"/>
    </source>
</evidence>
<dbReference type="WBParaSite" id="EgrG_000529100">
    <property type="protein sequence ID" value="EgrG_000529100"/>
    <property type="gene ID" value="EgrG_000529100"/>
</dbReference>
<dbReference type="PANTHER" id="PTHR18034:SF3">
    <property type="entry name" value="PRE-MRNA-SPLICING FACTOR CWC22 HOMOLOG"/>
    <property type="match status" value="1"/>
</dbReference>
<dbReference type="Pfam" id="PF02854">
    <property type="entry name" value="MIF4G"/>
    <property type="match status" value="1"/>
</dbReference>
<protein>
    <submittedName>
        <fullName evidence="8 10">Pre mRNA splicing factor CWC22</fullName>
    </submittedName>
</protein>
<comment type="similarity">
    <text evidence="2">Belongs to the CWC22 family.</text>
</comment>
<feature type="compositionally biased region" description="Basic and acidic residues" evidence="6">
    <location>
        <begin position="763"/>
        <end position="803"/>
    </location>
</feature>
<dbReference type="InterPro" id="IPR003890">
    <property type="entry name" value="MIF4G-like_typ-3"/>
</dbReference>
<dbReference type="Gene3D" id="1.25.40.180">
    <property type="match status" value="1"/>
</dbReference>
<feature type="compositionally biased region" description="Low complexity" evidence="6">
    <location>
        <begin position="88"/>
        <end position="98"/>
    </location>
</feature>
<keyword evidence="3" id="KW-0507">mRNA processing</keyword>
<dbReference type="GO" id="GO:0071013">
    <property type="term" value="C:catalytic step 2 spliceosome"/>
    <property type="evidence" value="ECO:0007669"/>
    <property type="project" value="TreeGrafter"/>
</dbReference>
<reference evidence="8 9" key="1">
    <citation type="journal article" date="2013" name="Nature">
        <title>The genomes of four tapeworm species reveal adaptations to parasitism.</title>
        <authorList>
            <person name="Tsai I.J."/>
            <person name="Zarowiecki M."/>
            <person name="Holroyd N."/>
            <person name="Garciarrubio A."/>
            <person name="Sanchez-Flores A."/>
            <person name="Brooks K.L."/>
            <person name="Tracey A."/>
            <person name="Bobes R.J."/>
            <person name="Fragoso G."/>
            <person name="Sciutto E."/>
            <person name="Aslett M."/>
            <person name="Beasley H."/>
            <person name="Bennett H.M."/>
            <person name="Cai J."/>
            <person name="Camicia F."/>
            <person name="Clark R."/>
            <person name="Cucher M."/>
            <person name="De Silva N."/>
            <person name="Day T.A."/>
            <person name="Deplazes P."/>
            <person name="Estrada K."/>
            <person name="Fernandez C."/>
            <person name="Holland P.W."/>
            <person name="Hou J."/>
            <person name="Hu S."/>
            <person name="Huckvale T."/>
            <person name="Hung S.S."/>
            <person name="Kamenetzky L."/>
            <person name="Keane J.A."/>
            <person name="Kiss F."/>
            <person name="Koziol U."/>
            <person name="Lambert O."/>
            <person name="Liu K."/>
            <person name="Luo X."/>
            <person name="Luo Y."/>
            <person name="Macchiaroli N."/>
            <person name="Nichol S."/>
            <person name="Paps J."/>
            <person name="Parkinson J."/>
            <person name="Pouchkina-Stantcheva N."/>
            <person name="Riddiford N."/>
            <person name="Rosenzvit M."/>
            <person name="Salinas G."/>
            <person name="Wasmuth J.D."/>
            <person name="Zamanian M."/>
            <person name="Zheng Y."/>
            <person name="Cai X."/>
            <person name="Soberon X."/>
            <person name="Olson P.D."/>
            <person name="Laclette J.P."/>
            <person name="Brehm K."/>
            <person name="Berriman M."/>
            <person name="Garciarrubio A."/>
            <person name="Bobes R.J."/>
            <person name="Fragoso G."/>
            <person name="Sanchez-Flores A."/>
            <person name="Estrada K."/>
            <person name="Cevallos M.A."/>
            <person name="Morett E."/>
            <person name="Gonzalez V."/>
            <person name="Portillo T."/>
            <person name="Ochoa-Leyva A."/>
            <person name="Jose M.V."/>
            <person name="Sciutto E."/>
            <person name="Landa A."/>
            <person name="Jimenez L."/>
            <person name="Valdes V."/>
            <person name="Carrero J.C."/>
            <person name="Larralde C."/>
            <person name="Morales-Montor J."/>
            <person name="Limon-Lason J."/>
            <person name="Soberon X."/>
            <person name="Laclette J.P."/>
        </authorList>
    </citation>
    <scope>NUCLEOTIDE SEQUENCE [LARGE SCALE GENOMIC DNA]</scope>
</reference>
<feature type="compositionally biased region" description="Basic and acidic residues" evidence="6">
    <location>
        <begin position="840"/>
        <end position="869"/>
    </location>
</feature>
<dbReference type="InterPro" id="IPR050781">
    <property type="entry name" value="CWC22_splicing_factor"/>
</dbReference>
<feature type="compositionally biased region" description="Basic and acidic residues" evidence="6">
    <location>
        <begin position="102"/>
        <end position="113"/>
    </location>
</feature>
<dbReference type="AlphaFoldDB" id="A0A068WLE3"/>